<dbReference type="Proteomes" id="UP001415857">
    <property type="component" value="Unassembled WGS sequence"/>
</dbReference>
<keyword evidence="3" id="KW-1185">Reference proteome</keyword>
<accession>A0AAP0RHW1</accession>
<name>A0AAP0RHW1_LIQFO</name>
<protein>
    <submittedName>
        <fullName evidence="2">Uncharacterized protein</fullName>
    </submittedName>
</protein>
<proteinExistence type="predicted"/>
<feature type="region of interest" description="Disordered" evidence="1">
    <location>
        <begin position="27"/>
        <end position="70"/>
    </location>
</feature>
<evidence type="ECO:0000256" key="1">
    <source>
        <dbReference type="SAM" id="MobiDB-lite"/>
    </source>
</evidence>
<comment type="caution">
    <text evidence="2">The sequence shown here is derived from an EMBL/GenBank/DDBJ whole genome shotgun (WGS) entry which is preliminary data.</text>
</comment>
<sequence length="119" mass="13229">MQSSKKAAKRAERDQLAAMAALGEGSHNVHISSGDTTEESPAIIPSQDSQEMKNCPVEEPQQPKWKRGETNRKTIAMDGAKHVEIQFNGSPLDKSIIDVALFIPIYIYILNIFKNINHL</sequence>
<evidence type="ECO:0000313" key="3">
    <source>
        <dbReference type="Proteomes" id="UP001415857"/>
    </source>
</evidence>
<reference evidence="2 3" key="1">
    <citation type="journal article" date="2024" name="Plant J.">
        <title>Genome sequences and population genomics reveal climatic adaptation and genomic divergence between two closely related sweetgum species.</title>
        <authorList>
            <person name="Xu W.Q."/>
            <person name="Ren C.Q."/>
            <person name="Zhang X.Y."/>
            <person name="Comes H.P."/>
            <person name="Liu X.H."/>
            <person name="Li Y.G."/>
            <person name="Kettle C.J."/>
            <person name="Jalonen R."/>
            <person name="Gaisberger H."/>
            <person name="Ma Y.Z."/>
            <person name="Qiu Y.X."/>
        </authorList>
    </citation>
    <scope>NUCLEOTIDE SEQUENCE [LARGE SCALE GENOMIC DNA]</scope>
    <source>
        <strain evidence="2">Hangzhou</strain>
    </source>
</reference>
<dbReference type="EMBL" id="JBBPBK010000010">
    <property type="protein sequence ID" value="KAK9277288.1"/>
    <property type="molecule type" value="Genomic_DNA"/>
</dbReference>
<evidence type="ECO:0000313" key="2">
    <source>
        <dbReference type="EMBL" id="KAK9277288.1"/>
    </source>
</evidence>
<organism evidence="2 3">
    <name type="scientific">Liquidambar formosana</name>
    <name type="common">Formosan gum</name>
    <dbReference type="NCBI Taxonomy" id="63359"/>
    <lineage>
        <taxon>Eukaryota</taxon>
        <taxon>Viridiplantae</taxon>
        <taxon>Streptophyta</taxon>
        <taxon>Embryophyta</taxon>
        <taxon>Tracheophyta</taxon>
        <taxon>Spermatophyta</taxon>
        <taxon>Magnoliopsida</taxon>
        <taxon>eudicotyledons</taxon>
        <taxon>Gunneridae</taxon>
        <taxon>Pentapetalae</taxon>
        <taxon>Saxifragales</taxon>
        <taxon>Altingiaceae</taxon>
        <taxon>Liquidambar</taxon>
    </lineage>
</organism>
<gene>
    <name evidence="2" type="ORF">L1049_006828</name>
</gene>
<dbReference type="AlphaFoldDB" id="A0AAP0RHW1"/>